<dbReference type="Proteomes" id="UP001500866">
    <property type="component" value="Unassembled WGS sequence"/>
</dbReference>
<dbReference type="CDD" id="cd11378">
    <property type="entry name" value="DUF296"/>
    <property type="match status" value="1"/>
</dbReference>
<dbReference type="RefSeq" id="WP_343814700.1">
    <property type="nucleotide sequence ID" value="NZ_BAAADS010000022.1"/>
</dbReference>
<evidence type="ECO:0000259" key="1">
    <source>
        <dbReference type="PROSITE" id="PS51742"/>
    </source>
</evidence>
<evidence type="ECO:0000313" key="3">
    <source>
        <dbReference type="Proteomes" id="UP001500866"/>
    </source>
</evidence>
<sequence>MADRNDEHYIESIKGSNAQCIMGRLTKGVDLFEGLLAVCKQHNVQTAAFDCIGSLKRVGYVQLKRNDNKELRYSEPIYVEKPVELLAGKGFIGLDEHDELDVHYHGMYVDSDGNISGGHFLRGENPTAVTIEFTLHPVHDIYLKRKTDSSLNLPVFQFSERG</sequence>
<dbReference type="EMBL" id="BAAADS010000022">
    <property type="protein sequence ID" value="GAA0610085.1"/>
    <property type="molecule type" value="Genomic_DNA"/>
</dbReference>
<proteinExistence type="predicted"/>
<feature type="domain" description="PPC" evidence="1">
    <location>
        <begin position="15"/>
        <end position="159"/>
    </location>
</feature>
<dbReference type="PROSITE" id="PS51742">
    <property type="entry name" value="PPC"/>
    <property type="match status" value="1"/>
</dbReference>
<dbReference type="InterPro" id="IPR005175">
    <property type="entry name" value="PPC_dom"/>
</dbReference>
<evidence type="ECO:0000313" key="2">
    <source>
        <dbReference type="EMBL" id="GAA0610085.1"/>
    </source>
</evidence>
<dbReference type="PANTHER" id="PTHR34988:SF1">
    <property type="entry name" value="DNA-BINDING PROTEIN"/>
    <property type="match status" value="1"/>
</dbReference>
<gene>
    <name evidence="2" type="ORF">GCM10009001_29260</name>
</gene>
<name>A0ABN1GEV0_9BACI</name>
<dbReference type="Gene3D" id="3.30.1330.80">
    <property type="entry name" value="Hypothetical protein, similar to alpha- acetolactate decarboxylase, domain 2"/>
    <property type="match status" value="1"/>
</dbReference>
<dbReference type="SUPFAM" id="SSF117856">
    <property type="entry name" value="AF0104/ALDC/Ptd012-like"/>
    <property type="match status" value="1"/>
</dbReference>
<accession>A0ABN1GEV0</accession>
<reference evidence="2 3" key="1">
    <citation type="journal article" date="2019" name="Int. J. Syst. Evol. Microbiol.">
        <title>The Global Catalogue of Microorganisms (GCM) 10K type strain sequencing project: providing services to taxonomists for standard genome sequencing and annotation.</title>
        <authorList>
            <consortium name="The Broad Institute Genomics Platform"/>
            <consortium name="The Broad Institute Genome Sequencing Center for Infectious Disease"/>
            <person name="Wu L."/>
            <person name="Ma J."/>
        </authorList>
    </citation>
    <scope>NUCLEOTIDE SEQUENCE [LARGE SCALE GENOMIC DNA]</scope>
    <source>
        <strain evidence="2 3">JCM 15395</strain>
    </source>
</reference>
<organism evidence="2 3">
    <name type="scientific">Virgibacillus siamensis</name>
    <dbReference type="NCBI Taxonomy" id="480071"/>
    <lineage>
        <taxon>Bacteria</taxon>
        <taxon>Bacillati</taxon>
        <taxon>Bacillota</taxon>
        <taxon>Bacilli</taxon>
        <taxon>Bacillales</taxon>
        <taxon>Bacillaceae</taxon>
        <taxon>Virgibacillus</taxon>
    </lineage>
</organism>
<dbReference type="PANTHER" id="PTHR34988">
    <property type="entry name" value="PROTEIN, PUTATIVE-RELATED"/>
    <property type="match status" value="1"/>
</dbReference>
<comment type="caution">
    <text evidence="2">The sequence shown here is derived from an EMBL/GenBank/DDBJ whole genome shotgun (WGS) entry which is preliminary data.</text>
</comment>
<keyword evidence="3" id="KW-1185">Reference proteome</keyword>
<dbReference type="Pfam" id="PF03479">
    <property type="entry name" value="PCC"/>
    <property type="match status" value="1"/>
</dbReference>
<protein>
    <recommendedName>
        <fullName evidence="1">PPC domain-containing protein</fullName>
    </recommendedName>
</protein>